<dbReference type="AlphaFoldDB" id="F8D547"/>
<dbReference type="RefSeq" id="WP_013879292.1">
    <property type="nucleotide sequence ID" value="NC_015666.1"/>
</dbReference>
<accession>F8D547</accession>
<keyword evidence="1" id="KW-0812">Transmembrane</keyword>
<keyword evidence="1" id="KW-1133">Transmembrane helix</keyword>
<proteinExistence type="predicted"/>
<dbReference type="GeneID" id="55563975"/>
<feature type="transmembrane region" description="Helical" evidence="1">
    <location>
        <begin position="12"/>
        <end position="28"/>
    </location>
</feature>
<dbReference type="eggNOG" id="arCOG11488">
    <property type="taxonomic scope" value="Archaea"/>
</dbReference>
<dbReference type="OrthoDB" id="192325at2157"/>
<sequence length="53" mass="5676">MEPGAVPPYVDVVIYLYFATVATIGRYLHGRLWFGARSAAGRSDDGSVSGQNS</sequence>
<evidence type="ECO:0000313" key="2">
    <source>
        <dbReference type="EMBL" id="AEH36399.1"/>
    </source>
</evidence>
<dbReference type="KEGG" id="hxa:Halxa_1771"/>
<protein>
    <submittedName>
        <fullName evidence="2">Uncharacterized protein</fullName>
    </submittedName>
</protein>
<reference evidence="2 3" key="1">
    <citation type="journal article" date="2012" name="Stand. Genomic Sci.">
        <title>Complete genome sequence of Halopiger xanaduensis type strain (SH-6(T)).</title>
        <authorList>
            <person name="Anderson I."/>
            <person name="Tindall B.J."/>
            <person name="Rohde M."/>
            <person name="Lucas S."/>
            <person name="Han J."/>
            <person name="Lapidus A."/>
            <person name="Cheng J.F."/>
            <person name="Goodwin L."/>
            <person name="Pitluck S."/>
            <person name="Peters L."/>
            <person name="Pati A."/>
            <person name="Mikhailova N."/>
            <person name="Pagani I."/>
            <person name="Teshima H."/>
            <person name="Han C."/>
            <person name="Tapia R."/>
            <person name="Land M."/>
            <person name="Woyke T."/>
            <person name="Klenk H.P."/>
            <person name="Kyrpides N."/>
            <person name="Ivanova N."/>
        </authorList>
    </citation>
    <scope>NUCLEOTIDE SEQUENCE [LARGE SCALE GENOMIC DNA]</scope>
    <source>
        <strain evidence="3">DSM 18323 / JCM 14033 / SH-6</strain>
    </source>
</reference>
<organism evidence="2 3">
    <name type="scientific">Halopiger xanaduensis (strain DSM 18323 / JCM 14033 / SH-6)</name>
    <dbReference type="NCBI Taxonomy" id="797210"/>
    <lineage>
        <taxon>Archaea</taxon>
        <taxon>Methanobacteriati</taxon>
        <taxon>Methanobacteriota</taxon>
        <taxon>Stenosarchaea group</taxon>
        <taxon>Halobacteria</taxon>
        <taxon>Halobacteriales</taxon>
        <taxon>Natrialbaceae</taxon>
        <taxon>Halopiger</taxon>
    </lineage>
</organism>
<keyword evidence="3" id="KW-1185">Reference proteome</keyword>
<dbReference type="HOGENOM" id="CLU_213593_0_0_2"/>
<gene>
    <name evidence="2" type="ordered locus">Halxa_1771</name>
</gene>
<keyword evidence="1" id="KW-0472">Membrane</keyword>
<evidence type="ECO:0000256" key="1">
    <source>
        <dbReference type="SAM" id="Phobius"/>
    </source>
</evidence>
<name>F8D547_HALXS</name>
<dbReference type="Proteomes" id="UP000006794">
    <property type="component" value="Chromosome"/>
</dbReference>
<evidence type="ECO:0000313" key="3">
    <source>
        <dbReference type="Proteomes" id="UP000006794"/>
    </source>
</evidence>
<dbReference type="EMBL" id="CP002839">
    <property type="protein sequence ID" value="AEH36399.1"/>
    <property type="molecule type" value="Genomic_DNA"/>
</dbReference>